<feature type="region of interest" description="Disordered" evidence="1">
    <location>
        <begin position="1"/>
        <end position="38"/>
    </location>
</feature>
<gene>
    <name evidence="2" type="ORF">AYBTSS11_LOCUS667</name>
</gene>
<organism evidence="2 3">
    <name type="scientific">Sphenostylis stenocarpa</name>
    <dbReference type="NCBI Taxonomy" id="92480"/>
    <lineage>
        <taxon>Eukaryota</taxon>
        <taxon>Viridiplantae</taxon>
        <taxon>Streptophyta</taxon>
        <taxon>Embryophyta</taxon>
        <taxon>Tracheophyta</taxon>
        <taxon>Spermatophyta</taxon>
        <taxon>Magnoliopsida</taxon>
        <taxon>eudicotyledons</taxon>
        <taxon>Gunneridae</taxon>
        <taxon>Pentapetalae</taxon>
        <taxon>rosids</taxon>
        <taxon>fabids</taxon>
        <taxon>Fabales</taxon>
        <taxon>Fabaceae</taxon>
        <taxon>Papilionoideae</taxon>
        <taxon>50 kb inversion clade</taxon>
        <taxon>NPAAA clade</taxon>
        <taxon>indigoferoid/millettioid clade</taxon>
        <taxon>Phaseoleae</taxon>
        <taxon>Sphenostylis</taxon>
    </lineage>
</organism>
<protein>
    <submittedName>
        <fullName evidence="2">Uncharacterized protein</fullName>
    </submittedName>
</protein>
<feature type="compositionally biased region" description="Basic and acidic residues" evidence="1">
    <location>
        <begin position="11"/>
        <end position="26"/>
    </location>
</feature>
<proteinExistence type="predicted"/>
<dbReference type="Proteomes" id="UP001189624">
    <property type="component" value="Chromosome 1"/>
</dbReference>
<feature type="compositionally biased region" description="Polar residues" evidence="1">
    <location>
        <begin position="66"/>
        <end position="75"/>
    </location>
</feature>
<keyword evidence="3" id="KW-1185">Reference proteome</keyword>
<reference evidence="2" key="1">
    <citation type="submission" date="2023-10" db="EMBL/GenBank/DDBJ databases">
        <authorList>
            <person name="Domelevo Entfellner J.-B."/>
        </authorList>
    </citation>
    <scope>NUCLEOTIDE SEQUENCE</scope>
</reference>
<dbReference type="AlphaFoldDB" id="A0AA86RZ98"/>
<sequence length="75" mass="8518">MGEIKLSISRKGSEHRCSAPKEDKGKREKGKLGGRNKGRKERRFWCYDGYVSSKALKTRHQPPPTFVSSKTETGH</sequence>
<evidence type="ECO:0000313" key="2">
    <source>
        <dbReference type="EMBL" id="CAJ1802045.1"/>
    </source>
</evidence>
<evidence type="ECO:0000313" key="3">
    <source>
        <dbReference type="Proteomes" id="UP001189624"/>
    </source>
</evidence>
<feature type="region of interest" description="Disordered" evidence="1">
    <location>
        <begin position="56"/>
        <end position="75"/>
    </location>
</feature>
<dbReference type="EMBL" id="OY731398">
    <property type="protein sequence ID" value="CAJ1802045.1"/>
    <property type="molecule type" value="Genomic_DNA"/>
</dbReference>
<feature type="compositionally biased region" description="Basic residues" evidence="1">
    <location>
        <begin position="27"/>
        <end position="38"/>
    </location>
</feature>
<name>A0AA86RZ98_9FABA</name>
<dbReference type="Gramene" id="rna-AYBTSS11_LOCUS667">
    <property type="protein sequence ID" value="CAJ1802045.1"/>
    <property type="gene ID" value="gene-AYBTSS11_LOCUS667"/>
</dbReference>
<accession>A0AA86RZ98</accession>
<evidence type="ECO:0000256" key="1">
    <source>
        <dbReference type="SAM" id="MobiDB-lite"/>
    </source>
</evidence>